<dbReference type="InterPro" id="IPR039204">
    <property type="entry name" value="MRS2-like"/>
</dbReference>
<gene>
    <name evidence="11" type="ORF">ACHHYP_05654</name>
</gene>
<dbReference type="AlphaFoldDB" id="A0A1V9YX56"/>
<protein>
    <recommendedName>
        <fullName evidence="9">Magnesium transporter</fullName>
    </recommendedName>
</protein>
<feature type="transmembrane region" description="Helical" evidence="9">
    <location>
        <begin position="547"/>
        <end position="567"/>
    </location>
</feature>
<keyword evidence="9" id="KW-0999">Mitochondrion inner membrane</keyword>
<dbReference type="InterPro" id="IPR045863">
    <property type="entry name" value="CorA_TM1_TM2"/>
</dbReference>
<comment type="caution">
    <text evidence="11">The sequence shown here is derived from an EMBL/GenBank/DDBJ whole genome shotgun (WGS) entry which is preliminary data.</text>
</comment>
<keyword evidence="7 9" id="KW-0406">Ion transport</keyword>
<dbReference type="OrthoDB" id="10251508at2759"/>
<evidence type="ECO:0000256" key="9">
    <source>
        <dbReference type="RuleBase" id="RU366042"/>
    </source>
</evidence>
<dbReference type="GO" id="GO:0005743">
    <property type="term" value="C:mitochondrial inner membrane"/>
    <property type="evidence" value="ECO:0007669"/>
    <property type="project" value="UniProtKB-SubCell"/>
</dbReference>
<feature type="transmembrane region" description="Helical" evidence="9">
    <location>
        <begin position="46"/>
        <end position="68"/>
    </location>
</feature>
<evidence type="ECO:0000256" key="1">
    <source>
        <dbReference type="ARBA" id="ARBA00004141"/>
    </source>
</evidence>
<keyword evidence="9" id="KW-0496">Mitochondrion</keyword>
<accession>A0A1V9YX56</accession>
<sequence length="582" mass="65561">MYRLPRRLPRIQALHSSARTLAWMDAQKPKALELVYEAPLATRMKAIALTASATNAITCVGIPLAYTLGQFPIATPGQMAIYGTLTGLGVLSTTLLRALFKPYVTRMWMSEATKEVAIETVTVLGAKELSEFKATDISRNTTTWHPMINYTTLQKPLFLHKEGAALLDELLSPRPLDRNLDPRHRKDKKSDANPMQFGKRLTLRFDPTGRMTHEDYSRHDVLKMVQKAAVPASTWVGSLPSVVSLTVFKSDTPEYRAHAQTRIPRGPKGIVDIPNIHMRDIRKLDNAFALASKPSITVRRGAILLNADPVRAIIMQNNCVVFLQEGAESVIPLLEANFKEFDSQDHAFEFTFERRLRASELTGYCRALESLLLTICTILEKDCTRVLPLAQATIDKMTQDAALAGELETLRSMKNQLDELNARVTGTRKAFVDILENEEDLRMMHLTKLHDDPALVRDLFSFDSEELESLLEVYLEDIYDTQTRVALMLENMANTKNIAMLKLDAKRNYLMTLNLTLTLWTTLVSVPTFIVGAFGMNLASNLEEVQYLFYLVGGSAMVFPIGAYRYALRYLNQRGIALSWRN</sequence>
<keyword evidence="4 9" id="KW-0460">Magnesium</keyword>
<evidence type="ECO:0000256" key="5">
    <source>
        <dbReference type="ARBA" id="ARBA00022946"/>
    </source>
</evidence>
<feature type="coiled-coil region" evidence="10">
    <location>
        <begin position="403"/>
        <end position="430"/>
    </location>
</feature>
<keyword evidence="12" id="KW-1185">Reference proteome</keyword>
<dbReference type="InterPro" id="IPR045325">
    <property type="entry name" value="TMEM70/TMEM186/TMEM223"/>
</dbReference>
<keyword evidence="8 9" id="KW-0472">Membrane</keyword>
<dbReference type="Pfam" id="PF22099">
    <property type="entry name" value="MRS2-like"/>
    <property type="match status" value="1"/>
</dbReference>
<dbReference type="Gene3D" id="1.20.58.340">
    <property type="entry name" value="Magnesium transport protein CorA, transmembrane region"/>
    <property type="match status" value="2"/>
</dbReference>
<evidence type="ECO:0000256" key="4">
    <source>
        <dbReference type="ARBA" id="ARBA00022842"/>
    </source>
</evidence>
<proteinExistence type="inferred from homology"/>
<feature type="transmembrane region" description="Helical" evidence="9">
    <location>
        <begin position="509"/>
        <end position="535"/>
    </location>
</feature>
<evidence type="ECO:0000313" key="12">
    <source>
        <dbReference type="Proteomes" id="UP000243579"/>
    </source>
</evidence>
<dbReference type="Proteomes" id="UP000243579">
    <property type="component" value="Unassembled WGS sequence"/>
</dbReference>
<dbReference type="CDD" id="cd12823">
    <property type="entry name" value="Mrs2_Mfm1p-like"/>
    <property type="match status" value="1"/>
</dbReference>
<keyword evidence="5" id="KW-0809">Transit peptide</keyword>
<dbReference type="SUPFAM" id="SSF144083">
    <property type="entry name" value="Magnesium transport protein CorA, transmembrane region"/>
    <property type="match status" value="1"/>
</dbReference>
<comment type="similarity">
    <text evidence="9">Belongs to the CorA metal ion transporter (MIT) (TC 1.A.35) family.</text>
</comment>
<comment type="subcellular location">
    <subcellularLocation>
        <location evidence="1">Membrane</location>
        <topology evidence="1">Multi-pass membrane protein</topology>
    </subcellularLocation>
    <subcellularLocation>
        <location evidence="9">Mitochondrion inner membrane</location>
        <topology evidence="9">Multi-pass membrane protein</topology>
    </subcellularLocation>
</comment>
<evidence type="ECO:0000256" key="2">
    <source>
        <dbReference type="ARBA" id="ARBA00022448"/>
    </source>
</evidence>
<keyword evidence="3 9" id="KW-0812">Transmembrane</keyword>
<dbReference type="EMBL" id="JNBR01000643">
    <property type="protein sequence ID" value="OQR90282.1"/>
    <property type="molecule type" value="Genomic_DNA"/>
</dbReference>
<evidence type="ECO:0000313" key="11">
    <source>
        <dbReference type="EMBL" id="OQR90282.1"/>
    </source>
</evidence>
<reference evidence="11 12" key="1">
    <citation type="journal article" date="2014" name="Genome Biol. Evol.">
        <title>The secreted proteins of Achlya hypogyna and Thraustotheca clavata identify the ancestral oomycete secretome and reveal gene acquisitions by horizontal gene transfer.</title>
        <authorList>
            <person name="Misner I."/>
            <person name="Blouin N."/>
            <person name="Leonard G."/>
            <person name="Richards T.A."/>
            <person name="Lane C.E."/>
        </authorList>
    </citation>
    <scope>NUCLEOTIDE SEQUENCE [LARGE SCALE GENOMIC DNA]</scope>
    <source>
        <strain evidence="11 12">ATCC 48635</strain>
    </source>
</reference>
<keyword evidence="2 9" id="KW-0813">Transport</keyword>
<evidence type="ECO:0000256" key="10">
    <source>
        <dbReference type="SAM" id="Coils"/>
    </source>
</evidence>
<dbReference type="PANTHER" id="PTHR13890">
    <property type="entry name" value="RNA SPLICING PROTEIN MRS2, MITOCHONDRIAL"/>
    <property type="match status" value="1"/>
</dbReference>
<evidence type="ECO:0000256" key="6">
    <source>
        <dbReference type="ARBA" id="ARBA00022989"/>
    </source>
</evidence>
<comment type="caution">
    <text evidence="9">Lacks conserved residue(s) required for the propagation of feature annotation.</text>
</comment>
<dbReference type="Gene3D" id="2.40.128.330">
    <property type="match status" value="1"/>
</dbReference>
<dbReference type="Pfam" id="PF06979">
    <property type="entry name" value="TMEM70"/>
    <property type="match status" value="1"/>
</dbReference>
<evidence type="ECO:0000256" key="7">
    <source>
        <dbReference type="ARBA" id="ARBA00023065"/>
    </source>
</evidence>
<dbReference type="GO" id="GO:0015095">
    <property type="term" value="F:magnesium ion transmembrane transporter activity"/>
    <property type="evidence" value="ECO:0007669"/>
    <property type="project" value="TreeGrafter"/>
</dbReference>
<evidence type="ECO:0000256" key="8">
    <source>
        <dbReference type="ARBA" id="ARBA00023136"/>
    </source>
</evidence>
<evidence type="ECO:0000256" key="3">
    <source>
        <dbReference type="ARBA" id="ARBA00022692"/>
    </source>
</evidence>
<dbReference type="PANTHER" id="PTHR13890:SF0">
    <property type="entry name" value="MAGNESIUM TRANSPORTER MRS2 HOMOLOG, MITOCHONDRIAL"/>
    <property type="match status" value="1"/>
</dbReference>
<organism evidence="11 12">
    <name type="scientific">Achlya hypogyna</name>
    <name type="common">Oomycete</name>
    <name type="synonym">Protoachlya hypogyna</name>
    <dbReference type="NCBI Taxonomy" id="1202772"/>
    <lineage>
        <taxon>Eukaryota</taxon>
        <taxon>Sar</taxon>
        <taxon>Stramenopiles</taxon>
        <taxon>Oomycota</taxon>
        <taxon>Saprolegniomycetes</taxon>
        <taxon>Saprolegniales</taxon>
        <taxon>Achlyaceae</taxon>
        <taxon>Achlya</taxon>
    </lineage>
</organism>
<feature type="transmembrane region" description="Helical" evidence="9">
    <location>
        <begin position="80"/>
        <end position="100"/>
    </location>
</feature>
<keyword evidence="10" id="KW-0175">Coiled coil</keyword>
<name>A0A1V9YX56_ACHHY</name>
<keyword evidence="6 9" id="KW-1133">Transmembrane helix</keyword>